<dbReference type="Gene3D" id="3.40.1190.20">
    <property type="match status" value="1"/>
</dbReference>
<dbReference type="AlphaFoldDB" id="A0A9D1MMG4"/>
<reference evidence="2" key="2">
    <citation type="journal article" date="2021" name="PeerJ">
        <title>Extensive microbial diversity within the chicken gut microbiome revealed by metagenomics and culture.</title>
        <authorList>
            <person name="Gilroy R."/>
            <person name="Ravi A."/>
            <person name="Getino M."/>
            <person name="Pursley I."/>
            <person name="Horton D.L."/>
            <person name="Alikhan N.F."/>
            <person name="Baker D."/>
            <person name="Gharbi K."/>
            <person name="Hall N."/>
            <person name="Watson M."/>
            <person name="Adriaenssens E.M."/>
            <person name="Foster-Nyarko E."/>
            <person name="Jarju S."/>
            <person name="Secka A."/>
            <person name="Antonio M."/>
            <person name="Oren A."/>
            <person name="Chaudhuri R.R."/>
            <person name="La Ragione R."/>
            <person name="Hildebrand F."/>
            <person name="Pallen M.J."/>
        </authorList>
    </citation>
    <scope>NUCLEOTIDE SEQUENCE</scope>
    <source>
        <strain evidence="2">9366</strain>
    </source>
</reference>
<evidence type="ECO:0000259" key="1">
    <source>
        <dbReference type="Pfam" id="PF00294"/>
    </source>
</evidence>
<dbReference type="InterPro" id="IPR011611">
    <property type="entry name" value="PfkB_dom"/>
</dbReference>
<feature type="domain" description="Carbohydrate kinase PfkB" evidence="1">
    <location>
        <begin position="30"/>
        <end position="279"/>
    </location>
</feature>
<proteinExistence type="predicted"/>
<name>A0A9D1MMG4_9FIRM</name>
<protein>
    <submittedName>
        <fullName evidence="2">Ribokinase</fullName>
    </submittedName>
</protein>
<evidence type="ECO:0000313" key="3">
    <source>
        <dbReference type="Proteomes" id="UP000824145"/>
    </source>
</evidence>
<evidence type="ECO:0000313" key="2">
    <source>
        <dbReference type="EMBL" id="HIU62949.1"/>
    </source>
</evidence>
<gene>
    <name evidence="2" type="ORF">IAB07_04215</name>
</gene>
<dbReference type="Pfam" id="PF00294">
    <property type="entry name" value="PfkB"/>
    <property type="match status" value="1"/>
</dbReference>
<dbReference type="InterPro" id="IPR029056">
    <property type="entry name" value="Ribokinase-like"/>
</dbReference>
<accession>A0A9D1MMG4</accession>
<reference evidence="2" key="1">
    <citation type="submission" date="2020-10" db="EMBL/GenBank/DDBJ databases">
        <authorList>
            <person name="Gilroy R."/>
        </authorList>
    </citation>
    <scope>NUCLEOTIDE SEQUENCE</scope>
    <source>
        <strain evidence="2">9366</strain>
    </source>
</reference>
<organism evidence="2 3">
    <name type="scientific">Candidatus Caccalectryoclostridium excrementigallinarum</name>
    <dbReference type="NCBI Taxonomy" id="2840710"/>
    <lineage>
        <taxon>Bacteria</taxon>
        <taxon>Bacillati</taxon>
        <taxon>Bacillota</taxon>
        <taxon>Clostridia</taxon>
        <taxon>Christensenellales</taxon>
        <taxon>Christensenellaceae</taxon>
        <taxon>Christensenellaceae incertae sedis</taxon>
        <taxon>Candidatus Caccalectryoclostridium</taxon>
    </lineage>
</organism>
<dbReference type="Proteomes" id="UP000824145">
    <property type="component" value="Unassembled WGS sequence"/>
</dbReference>
<dbReference type="SUPFAM" id="SSF53613">
    <property type="entry name" value="Ribokinase-like"/>
    <property type="match status" value="1"/>
</dbReference>
<sequence length="296" mass="32985">MAKFYDILSIGHISLDYNIDYLDNEIVEVGGAVIYSSAAAHALGHKAGVVTKLAEGDRDRLNVFTIAKEDVYCLPSAKSTSIRNKYHTPDKERRTCTCIAQGDPFTEKDIPGVDCGVYHFAGLIYGDFDGELIRQMSLRGKTAVDVQALLRHVDKNTSLMYFEDWKDKLTYLPYIDYLKTDAAEAEIMTGKTDRAEAARLLHKWGAKEVVITHNTEVLAYDGNEIYTCPIKARNLSGRSGRGDTTFAAYISERGHAGIADSLLWATATVSAKMEKPGPYKGTRADIEDYIRRFYGR</sequence>
<dbReference type="EMBL" id="DVNJ01000021">
    <property type="protein sequence ID" value="HIU62949.1"/>
    <property type="molecule type" value="Genomic_DNA"/>
</dbReference>
<comment type="caution">
    <text evidence="2">The sequence shown here is derived from an EMBL/GenBank/DDBJ whole genome shotgun (WGS) entry which is preliminary data.</text>
</comment>